<dbReference type="AlphaFoldDB" id="X1S8T5"/>
<keyword evidence="1" id="KW-0812">Transmembrane</keyword>
<proteinExistence type="predicted"/>
<feature type="non-terminal residue" evidence="2">
    <location>
        <position position="75"/>
    </location>
</feature>
<feature type="transmembrane region" description="Helical" evidence="1">
    <location>
        <begin position="53"/>
        <end position="74"/>
    </location>
</feature>
<accession>X1S8T5</accession>
<evidence type="ECO:0000313" key="2">
    <source>
        <dbReference type="EMBL" id="GAI71850.1"/>
    </source>
</evidence>
<name>X1S8T5_9ZZZZ</name>
<keyword evidence="1" id="KW-1133">Transmembrane helix</keyword>
<sequence length="75" mass="8616">MGMIWRRQLSAWAHRWKLYQWHKWLGAIAFILAIWGILALFDLGGSFGLRIIDYGQILIGILRILGLVILGVILV</sequence>
<protein>
    <submittedName>
        <fullName evidence="2">Uncharacterized protein</fullName>
    </submittedName>
</protein>
<comment type="caution">
    <text evidence="2">The sequence shown here is derived from an EMBL/GenBank/DDBJ whole genome shotgun (WGS) entry which is preliminary data.</text>
</comment>
<keyword evidence="1" id="KW-0472">Membrane</keyword>
<reference evidence="2" key="1">
    <citation type="journal article" date="2014" name="Front. Microbiol.">
        <title>High frequency of phylogenetically diverse reductive dehalogenase-homologous genes in deep subseafloor sedimentary metagenomes.</title>
        <authorList>
            <person name="Kawai M."/>
            <person name="Futagami T."/>
            <person name="Toyoda A."/>
            <person name="Takaki Y."/>
            <person name="Nishi S."/>
            <person name="Hori S."/>
            <person name="Arai W."/>
            <person name="Tsubouchi T."/>
            <person name="Morono Y."/>
            <person name="Uchiyama I."/>
            <person name="Ito T."/>
            <person name="Fujiyama A."/>
            <person name="Inagaki F."/>
            <person name="Takami H."/>
        </authorList>
    </citation>
    <scope>NUCLEOTIDE SEQUENCE</scope>
    <source>
        <strain evidence="2">Expedition CK06-06</strain>
    </source>
</reference>
<evidence type="ECO:0000256" key="1">
    <source>
        <dbReference type="SAM" id="Phobius"/>
    </source>
</evidence>
<organism evidence="2">
    <name type="scientific">marine sediment metagenome</name>
    <dbReference type="NCBI Taxonomy" id="412755"/>
    <lineage>
        <taxon>unclassified sequences</taxon>
        <taxon>metagenomes</taxon>
        <taxon>ecological metagenomes</taxon>
    </lineage>
</organism>
<dbReference type="EMBL" id="BARV01044514">
    <property type="protein sequence ID" value="GAI71850.1"/>
    <property type="molecule type" value="Genomic_DNA"/>
</dbReference>
<feature type="transmembrane region" description="Helical" evidence="1">
    <location>
        <begin position="21"/>
        <end position="41"/>
    </location>
</feature>
<gene>
    <name evidence="2" type="ORF">S06H3_65830</name>
</gene>